<dbReference type="VEuPathDB" id="VectorBase:LDEU008830"/>
<keyword evidence="3" id="KW-1185">Reference proteome</keyword>
<proteinExistence type="predicted"/>
<feature type="domain" description="Caspase family p20" evidence="1">
    <location>
        <begin position="228"/>
        <end position="301"/>
    </location>
</feature>
<dbReference type="EMBL" id="NCKV01006906">
    <property type="protein sequence ID" value="RWS23210.1"/>
    <property type="molecule type" value="Genomic_DNA"/>
</dbReference>
<dbReference type="SUPFAM" id="SSF52129">
    <property type="entry name" value="Caspase-like"/>
    <property type="match status" value="1"/>
</dbReference>
<organism evidence="2 3">
    <name type="scientific">Leptotrombidium deliense</name>
    <dbReference type="NCBI Taxonomy" id="299467"/>
    <lineage>
        <taxon>Eukaryota</taxon>
        <taxon>Metazoa</taxon>
        <taxon>Ecdysozoa</taxon>
        <taxon>Arthropoda</taxon>
        <taxon>Chelicerata</taxon>
        <taxon>Arachnida</taxon>
        <taxon>Acari</taxon>
        <taxon>Acariformes</taxon>
        <taxon>Trombidiformes</taxon>
        <taxon>Prostigmata</taxon>
        <taxon>Anystina</taxon>
        <taxon>Parasitengona</taxon>
        <taxon>Trombiculoidea</taxon>
        <taxon>Trombiculidae</taxon>
        <taxon>Leptotrombidium</taxon>
    </lineage>
</organism>
<comment type="caution">
    <text evidence="2">The sequence shown here is derived from an EMBL/GenBank/DDBJ whole genome shotgun (WGS) entry which is preliminary data.</text>
</comment>
<gene>
    <name evidence="2" type="ORF">B4U80_13950</name>
</gene>
<dbReference type="Gene3D" id="3.40.50.1460">
    <property type="match status" value="1"/>
</dbReference>
<evidence type="ECO:0000259" key="1">
    <source>
        <dbReference type="PROSITE" id="PS50208"/>
    </source>
</evidence>
<dbReference type="AlphaFoldDB" id="A0A443S6P8"/>
<dbReference type="PROSITE" id="PS50208">
    <property type="entry name" value="CASPASE_P20"/>
    <property type="match status" value="1"/>
</dbReference>
<dbReference type="InterPro" id="IPR001309">
    <property type="entry name" value="Pept_C14_p20"/>
</dbReference>
<protein>
    <recommendedName>
        <fullName evidence="1">Caspase family p20 domain-containing protein</fullName>
    </recommendedName>
</protein>
<reference evidence="2 3" key="1">
    <citation type="journal article" date="2018" name="Gigascience">
        <title>Genomes of trombidid mites reveal novel predicted allergens and laterally-transferred genes associated with secondary metabolism.</title>
        <authorList>
            <person name="Dong X."/>
            <person name="Chaisiri K."/>
            <person name="Xia D."/>
            <person name="Armstrong S.D."/>
            <person name="Fang Y."/>
            <person name="Donnelly M.J."/>
            <person name="Kadowaki T."/>
            <person name="McGarry J.W."/>
            <person name="Darby A.C."/>
            <person name="Makepeace B.L."/>
        </authorList>
    </citation>
    <scope>NUCLEOTIDE SEQUENCE [LARGE SCALE GENOMIC DNA]</scope>
    <source>
        <strain evidence="2">UoL-UT</strain>
    </source>
</reference>
<dbReference type="GO" id="GO:0006508">
    <property type="term" value="P:proteolysis"/>
    <property type="evidence" value="ECO:0007669"/>
    <property type="project" value="InterPro"/>
</dbReference>
<dbReference type="InterPro" id="IPR029030">
    <property type="entry name" value="Caspase-like_dom_sf"/>
</dbReference>
<name>A0A443S6P8_9ACAR</name>
<dbReference type="Proteomes" id="UP000288716">
    <property type="component" value="Unassembled WGS sequence"/>
</dbReference>
<evidence type="ECO:0000313" key="2">
    <source>
        <dbReference type="EMBL" id="RWS23210.1"/>
    </source>
</evidence>
<dbReference type="GO" id="GO:0004197">
    <property type="term" value="F:cysteine-type endopeptidase activity"/>
    <property type="evidence" value="ECO:0007669"/>
    <property type="project" value="InterPro"/>
</dbReference>
<sequence length="323" mass="37469">MKTSEIHVHNMRKRFFFYPNDLLSLKPELKRLLFIKDNIHVYQEKYSLLESETFNVIETSEMKFPQLRKEMADLFRSNADVDGAIFVFINSCKENMTLDEVNELALIINDIYSDAEIPKFILFNGLHKDKNADLKSTGRENFELIFVNQSSEANHSLFSLKQSFVQAFCDKVTALKDIELRQILTLSHTDGIRHNFSTHSHQVRKKIFLNISSKFQTTDDCYPLKRNGKSLFLIVNTCTFEREYHIMSSLRDAARLTKTMRSLGHIVMPKISITVEEMMSILATINAAEINDYYAFVVFLICSTRNIKIGDKIQKCTKTSFNI</sequence>
<accession>A0A443S6P8</accession>
<evidence type="ECO:0000313" key="3">
    <source>
        <dbReference type="Proteomes" id="UP000288716"/>
    </source>
</evidence>